<gene>
    <name evidence="2" type="ORF">mMyoMyo1_002404</name>
</gene>
<dbReference type="EMBL" id="JABWUV010000018">
    <property type="protein sequence ID" value="KAF6290353.1"/>
    <property type="molecule type" value="Genomic_DNA"/>
</dbReference>
<protein>
    <submittedName>
        <fullName evidence="2">Uncharacterized protein</fullName>
    </submittedName>
</protein>
<dbReference type="AlphaFoldDB" id="A0A7J7SQ04"/>
<evidence type="ECO:0000256" key="1">
    <source>
        <dbReference type="SAM" id="MobiDB-lite"/>
    </source>
</evidence>
<organism evidence="2 3">
    <name type="scientific">Myotis myotis</name>
    <name type="common">Greater mouse-eared bat</name>
    <name type="synonym">Vespertilio myotis</name>
    <dbReference type="NCBI Taxonomy" id="51298"/>
    <lineage>
        <taxon>Eukaryota</taxon>
        <taxon>Metazoa</taxon>
        <taxon>Chordata</taxon>
        <taxon>Craniata</taxon>
        <taxon>Vertebrata</taxon>
        <taxon>Euteleostomi</taxon>
        <taxon>Mammalia</taxon>
        <taxon>Eutheria</taxon>
        <taxon>Laurasiatheria</taxon>
        <taxon>Chiroptera</taxon>
        <taxon>Yangochiroptera</taxon>
        <taxon>Vespertilionidae</taxon>
        <taxon>Myotis</taxon>
    </lineage>
</organism>
<dbReference type="Proteomes" id="UP000527355">
    <property type="component" value="Unassembled WGS sequence"/>
</dbReference>
<evidence type="ECO:0000313" key="2">
    <source>
        <dbReference type="EMBL" id="KAF6290353.1"/>
    </source>
</evidence>
<comment type="caution">
    <text evidence="2">The sequence shown here is derived from an EMBL/GenBank/DDBJ whole genome shotgun (WGS) entry which is preliminary data.</text>
</comment>
<name>A0A7J7SQ04_MYOMY</name>
<feature type="region of interest" description="Disordered" evidence="1">
    <location>
        <begin position="1"/>
        <end position="25"/>
    </location>
</feature>
<sequence length="67" mass="7507">MKMSTTRQAGAARLERYNPELNTLPDSTPGAGELFYIIPGATAGLPCVRTRRLFWESVQRMTPYEST</sequence>
<keyword evidence="3" id="KW-1185">Reference proteome</keyword>
<accession>A0A7J7SQ04</accession>
<proteinExistence type="predicted"/>
<reference evidence="2 3" key="1">
    <citation type="journal article" date="2020" name="Nature">
        <title>Six reference-quality genomes reveal evolution of bat adaptations.</title>
        <authorList>
            <person name="Jebb D."/>
            <person name="Huang Z."/>
            <person name="Pippel M."/>
            <person name="Hughes G.M."/>
            <person name="Lavrichenko K."/>
            <person name="Devanna P."/>
            <person name="Winkler S."/>
            <person name="Jermiin L.S."/>
            <person name="Skirmuntt E.C."/>
            <person name="Katzourakis A."/>
            <person name="Burkitt-Gray L."/>
            <person name="Ray D.A."/>
            <person name="Sullivan K.A.M."/>
            <person name="Roscito J.G."/>
            <person name="Kirilenko B.M."/>
            <person name="Davalos L.M."/>
            <person name="Corthals A.P."/>
            <person name="Power M.L."/>
            <person name="Jones G."/>
            <person name="Ransome R.D."/>
            <person name="Dechmann D.K.N."/>
            <person name="Locatelli A.G."/>
            <person name="Puechmaille S.J."/>
            <person name="Fedrigo O."/>
            <person name="Jarvis E.D."/>
            <person name="Hiller M."/>
            <person name="Vernes S.C."/>
            <person name="Myers E.W."/>
            <person name="Teeling E.C."/>
        </authorList>
    </citation>
    <scope>NUCLEOTIDE SEQUENCE [LARGE SCALE GENOMIC DNA]</scope>
    <source>
        <strain evidence="2">MMyoMyo1</strain>
        <tissue evidence="2">Flight muscle</tissue>
    </source>
</reference>
<evidence type="ECO:0000313" key="3">
    <source>
        <dbReference type="Proteomes" id="UP000527355"/>
    </source>
</evidence>